<keyword evidence="2" id="KW-0812">Transmembrane</keyword>
<gene>
    <name evidence="3" type="ORF">FZD47_20890</name>
</gene>
<feature type="region of interest" description="Disordered" evidence="1">
    <location>
        <begin position="33"/>
        <end position="56"/>
    </location>
</feature>
<reference evidence="3 4" key="1">
    <citation type="submission" date="2019-08" db="EMBL/GenBank/DDBJ databases">
        <title>Bacillus genomes from the desert of Cuatro Cienegas, Coahuila.</title>
        <authorList>
            <person name="Olmedo-Alvarez G."/>
        </authorList>
    </citation>
    <scope>NUCLEOTIDE SEQUENCE [LARGE SCALE GENOMIC DNA]</scope>
    <source>
        <strain evidence="3 4">CH37_1T</strain>
    </source>
</reference>
<evidence type="ECO:0000256" key="2">
    <source>
        <dbReference type="SAM" id="Phobius"/>
    </source>
</evidence>
<name>A0A5D4SEP2_9BACI</name>
<dbReference type="Proteomes" id="UP000323732">
    <property type="component" value="Unassembled WGS sequence"/>
</dbReference>
<protein>
    <recommendedName>
        <fullName evidence="5">PXO1-76</fullName>
    </recommendedName>
</protein>
<feature type="transmembrane region" description="Helical" evidence="2">
    <location>
        <begin position="6"/>
        <end position="22"/>
    </location>
</feature>
<dbReference type="AlphaFoldDB" id="A0A5D4SEP2"/>
<evidence type="ECO:0000313" key="4">
    <source>
        <dbReference type="Proteomes" id="UP000323732"/>
    </source>
</evidence>
<comment type="caution">
    <text evidence="3">The sequence shown here is derived from an EMBL/GenBank/DDBJ whole genome shotgun (WGS) entry which is preliminary data.</text>
</comment>
<evidence type="ECO:0008006" key="5">
    <source>
        <dbReference type="Google" id="ProtNLM"/>
    </source>
</evidence>
<keyword evidence="2" id="KW-1133">Transmembrane helix</keyword>
<dbReference type="RefSeq" id="WP_148950816.1">
    <property type="nucleotide sequence ID" value="NZ_VTES01000006.1"/>
</dbReference>
<keyword evidence="2" id="KW-0472">Membrane</keyword>
<evidence type="ECO:0000313" key="3">
    <source>
        <dbReference type="EMBL" id="TYS60668.1"/>
    </source>
</evidence>
<evidence type="ECO:0000256" key="1">
    <source>
        <dbReference type="SAM" id="MobiDB-lite"/>
    </source>
</evidence>
<dbReference type="EMBL" id="VTES01000006">
    <property type="protein sequence ID" value="TYS60668.1"/>
    <property type="molecule type" value="Genomic_DNA"/>
</dbReference>
<accession>A0A5D4SEP2</accession>
<organism evidence="3 4">
    <name type="scientific">Bacillus infantis</name>
    <dbReference type="NCBI Taxonomy" id="324767"/>
    <lineage>
        <taxon>Bacteria</taxon>
        <taxon>Bacillati</taxon>
        <taxon>Bacillota</taxon>
        <taxon>Bacilli</taxon>
        <taxon>Bacillales</taxon>
        <taxon>Bacillaceae</taxon>
        <taxon>Bacillus</taxon>
    </lineage>
</organism>
<proteinExistence type="predicted"/>
<sequence length="300" mass="35247">MKDILFLVGVFILVYIFYRVILKEPILPWKEKKDAPTPNLNQPKRKSGKKKGDSNISEEEAMPFQELFPGIHSFDNHMIRHKDNTFSMVAEVEPVNYFLLDHTEQEGIDAVFETWLAQLNYSVRIYLQNRYVDLTDPINDIKTVMEDQDDLPPIAYEYGQKMIDDLLYWQHSQPRFETKRFLIFDYKVDAKDIKAEDAEELEEKIVDKAFNELHRRLMTAKSQLRKADIQVNLLTSDGIGEVLFYTFNRRKALKNRYRSIEEQEQLALYVTADQTANHIARVKGEMDLVKEETKAEEQAS</sequence>